<comment type="caution">
    <text evidence="1">The sequence shown here is derived from an EMBL/GenBank/DDBJ whole genome shotgun (WGS) entry which is preliminary data.</text>
</comment>
<sequence>MRQTKINVLLPIIILMSIQVVMAQNKSIVKEDLNVFLNKFTNDYIKGMLEVNTEIFTQYYAPDIRLMPAFQKTLLGKENASIYHKAFFDRFEILDYKRENIEILDLDTQLSVLGTFVMKLRLKNSEKVEELQGKYMDIWKKEHNKLSLISEIWNYNHHTDLTEQLKFDNVPGTVLAFQGHLPIDTNVRFEIEAINNFTEEFIAYRDHKLWSQLYANDVIAMFSYKPMYRDKKSLGVFIKKHVEELPIFEKLDIRNNHIDDLGDYVVNYASHIANWRNDSYSGISTGKGIKIWRREPNGSLKIVRQIATYDYNY</sequence>
<evidence type="ECO:0000313" key="2">
    <source>
        <dbReference type="Proteomes" id="UP001597319"/>
    </source>
</evidence>
<dbReference type="EMBL" id="JBHULE010000002">
    <property type="protein sequence ID" value="MFD2561199.1"/>
    <property type="molecule type" value="Genomic_DNA"/>
</dbReference>
<dbReference type="SUPFAM" id="SSF54427">
    <property type="entry name" value="NTF2-like"/>
    <property type="match status" value="2"/>
</dbReference>
<accession>A0ABW5LAQ6</accession>
<name>A0ABW5LAQ6_9FLAO</name>
<gene>
    <name evidence="1" type="ORF">ACFSR1_00875</name>
</gene>
<evidence type="ECO:0000313" key="1">
    <source>
        <dbReference type="EMBL" id="MFD2561199.1"/>
    </source>
</evidence>
<dbReference type="InterPro" id="IPR032710">
    <property type="entry name" value="NTF2-like_dom_sf"/>
</dbReference>
<organism evidence="1 2">
    <name type="scientific">Aquimarina rubra</name>
    <dbReference type="NCBI Taxonomy" id="1920033"/>
    <lineage>
        <taxon>Bacteria</taxon>
        <taxon>Pseudomonadati</taxon>
        <taxon>Bacteroidota</taxon>
        <taxon>Flavobacteriia</taxon>
        <taxon>Flavobacteriales</taxon>
        <taxon>Flavobacteriaceae</taxon>
        <taxon>Aquimarina</taxon>
    </lineage>
</organism>
<dbReference type="RefSeq" id="WP_378288706.1">
    <property type="nucleotide sequence ID" value="NZ_JBHULE010000002.1"/>
</dbReference>
<reference evidence="2" key="1">
    <citation type="journal article" date="2019" name="Int. J. Syst. Evol. Microbiol.">
        <title>The Global Catalogue of Microorganisms (GCM) 10K type strain sequencing project: providing services to taxonomists for standard genome sequencing and annotation.</title>
        <authorList>
            <consortium name="The Broad Institute Genomics Platform"/>
            <consortium name="The Broad Institute Genome Sequencing Center for Infectious Disease"/>
            <person name="Wu L."/>
            <person name="Ma J."/>
        </authorList>
    </citation>
    <scope>NUCLEOTIDE SEQUENCE [LARGE SCALE GENOMIC DNA]</scope>
    <source>
        <strain evidence="2">KCTC 52274</strain>
    </source>
</reference>
<dbReference type="Gene3D" id="3.10.450.50">
    <property type="match status" value="2"/>
</dbReference>
<keyword evidence="2" id="KW-1185">Reference proteome</keyword>
<evidence type="ECO:0008006" key="3">
    <source>
        <dbReference type="Google" id="ProtNLM"/>
    </source>
</evidence>
<proteinExistence type="predicted"/>
<dbReference type="Proteomes" id="UP001597319">
    <property type="component" value="Unassembled WGS sequence"/>
</dbReference>
<protein>
    <recommendedName>
        <fullName evidence="3">Nuclear transport factor 2 family protein</fullName>
    </recommendedName>
</protein>